<dbReference type="GO" id="GO:0005737">
    <property type="term" value="C:cytoplasm"/>
    <property type="evidence" value="ECO:0007669"/>
    <property type="project" value="TreeGrafter"/>
</dbReference>
<evidence type="ECO:0000313" key="2">
    <source>
        <dbReference type="EMBL" id="CAB4755014.1"/>
    </source>
</evidence>
<protein>
    <submittedName>
        <fullName evidence="4">Unannotated protein</fullName>
    </submittedName>
</protein>
<dbReference type="EMBL" id="CAFBQP010000094">
    <property type="protein sequence ID" value="CAB5067220.1"/>
    <property type="molecule type" value="Genomic_DNA"/>
</dbReference>
<dbReference type="EMBL" id="CAEZYY010000014">
    <property type="protein sequence ID" value="CAB4755014.1"/>
    <property type="molecule type" value="Genomic_DNA"/>
</dbReference>
<name>A0A6J7UMJ6_9ZZZZ</name>
<dbReference type="InterPro" id="IPR013078">
    <property type="entry name" value="His_Pase_superF_clade-1"/>
</dbReference>
<dbReference type="SMART" id="SM00855">
    <property type="entry name" value="PGAM"/>
    <property type="match status" value="1"/>
</dbReference>
<dbReference type="EMBL" id="CAEZXX010000103">
    <property type="protein sequence ID" value="CAB4716662.1"/>
    <property type="molecule type" value="Genomic_DNA"/>
</dbReference>
<sequence>MRIVLVRHGEPEWVRAGLSIDNPPLTERGERQAVCAAGRLKDERFDEVHVSPLIRSRQTAFPLFSGLGRPERVSPWLEEIRNPVWHGSPSEKAELAFQEERARPSHLRWEGLEGGEAVRDFVARIREACGLFLAERGVERLAGDLPLWHIENPDQHIGLVAHAGTNSCILSHLLGLEPVPWEWDRFVIAHASITTIESYAMGDGHTFGLTKLSDVEHLVSEDRTY</sequence>
<reference evidence="4" key="1">
    <citation type="submission" date="2020-05" db="EMBL/GenBank/DDBJ databases">
        <authorList>
            <person name="Chiriac C."/>
            <person name="Salcher M."/>
            <person name="Ghai R."/>
            <person name="Kavagutti S V."/>
        </authorList>
    </citation>
    <scope>NUCLEOTIDE SEQUENCE</scope>
</reference>
<dbReference type="Gene3D" id="3.40.50.1240">
    <property type="entry name" value="Phosphoglycerate mutase-like"/>
    <property type="match status" value="1"/>
</dbReference>
<dbReference type="InterPro" id="IPR029033">
    <property type="entry name" value="His_PPase_superfam"/>
</dbReference>
<dbReference type="Pfam" id="PF00300">
    <property type="entry name" value="His_Phos_1"/>
    <property type="match status" value="1"/>
</dbReference>
<dbReference type="PANTHER" id="PTHR48100">
    <property type="entry name" value="BROAD-SPECIFICITY PHOSPHATASE YOR283W-RELATED"/>
    <property type="match status" value="1"/>
</dbReference>
<accession>A0A6J7UMJ6</accession>
<evidence type="ECO:0000313" key="4">
    <source>
        <dbReference type="EMBL" id="CAB5067220.1"/>
    </source>
</evidence>
<dbReference type="EMBL" id="CAFBLR010000002">
    <property type="protein sequence ID" value="CAB4858063.1"/>
    <property type="molecule type" value="Genomic_DNA"/>
</dbReference>
<dbReference type="PANTHER" id="PTHR48100:SF1">
    <property type="entry name" value="HISTIDINE PHOSPHATASE FAMILY PROTEIN-RELATED"/>
    <property type="match status" value="1"/>
</dbReference>
<evidence type="ECO:0000313" key="1">
    <source>
        <dbReference type="EMBL" id="CAB4716662.1"/>
    </source>
</evidence>
<dbReference type="InterPro" id="IPR050275">
    <property type="entry name" value="PGM_Phosphatase"/>
</dbReference>
<dbReference type="CDD" id="cd07067">
    <property type="entry name" value="HP_PGM_like"/>
    <property type="match status" value="1"/>
</dbReference>
<dbReference type="GO" id="GO:0016791">
    <property type="term" value="F:phosphatase activity"/>
    <property type="evidence" value="ECO:0007669"/>
    <property type="project" value="TreeGrafter"/>
</dbReference>
<dbReference type="AlphaFoldDB" id="A0A6J7UMJ6"/>
<evidence type="ECO:0000313" key="3">
    <source>
        <dbReference type="EMBL" id="CAB4858063.1"/>
    </source>
</evidence>
<proteinExistence type="predicted"/>
<gene>
    <name evidence="1" type="ORF">UFOPK2602_01461</name>
    <name evidence="2" type="ORF">UFOPK2806_01255</name>
    <name evidence="3" type="ORF">UFOPK3417_00066</name>
    <name evidence="4" type="ORF">UFOPK4306_02017</name>
</gene>
<organism evidence="4">
    <name type="scientific">freshwater metagenome</name>
    <dbReference type="NCBI Taxonomy" id="449393"/>
    <lineage>
        <taxon>unclassified sequences</taxon>
        <taxon>metagenomes</taxon>
        <taxon>ecological metagenomes</taxon>
    </lineage>
</organism>
<dbReference type="SUPFAM" id="SSF53254">
    <property type="entry name" value="Phosphoglycerate mutase-like"/>
    <property type="match status" value="1"/>
</dbReference>